<dbReference type="PROSITE" id="PS00028">
    <property type="entry name" value="ZINC_FINGER_C2H2_1"/>
    <property type="match status" value="1"/>
</dbReference>
<sequence>MAMPVRESNATIRRQRSKPHLSNHPLHFTLSTPGLILQPEAPQWSPWASDVSLTPASIMSEDSVLSKDNQIIWNSMIGTDTPATSIESPAPSRLNVSIPEALTPIIEATPASVPAVAVARQDLDIDSLLLALAPGTIPLGGRQRDKIQHAYCICISSQWLRNHEHEPRDGCGRSIFLLFLAPTGAGAFQKCLFHGCHGIYGRQDRALAHIRSHFEHRPFACLGECGDVNCLERFYSAAYLRSHLQRPKVACELCGTFVVKTALRRHTAGCRRNLVRV</sequence>
<evidence type="ECO:0000313" key="4">
    <source>
        <dbReference type="Proteomes" id="UP000007148"/>
    </source>
</evidence>
<name>G4TQ33_SERID</name>
<proteinExistence type="predicted"/>
<dbReference type="AlphaFoldDB" id="G4TQ33"/>
<feature type="region of interest" description="Disordered" evidence="1">
    <location>
        <begin position="1"/>
        <end position="24"/>
    </location>
</feature>
<keyword evidence="4" id="KW-1185">Reference proteome</keyword>
<dbReference type="OrthoDB" id="3267568at2759"/>
<dbReference type="InParanoid" id="G4TQ33"/>
<feature type="domain" description="C2H2-type" evidence="2">
    <location>
        <begin position="191"/>
        <end position="213"/>
    </location>
</feature>
<accession>G4TQ33</accession>
<organism evidence="3 4">
    <name type="scientific">Serendipita indica (strain DSM 11827)</name>
    <name type="common">Root endophyte fungus</name>
    <name type="synonym">Piriformospora indica</name>
    <dbReference type="NCBI Taxonomy" id="1109443"/>
    <lineage>
        <taxon>Eukaryota</taxon>
        <taxon>Fungi</taxon>
        <taxon>Dikarya</taxon>
        <taxon>Basidiomycota</taxon>
        <taxon>Agaricomycotina</taxon>
        <taxon>Agaricomycetes</taxon>
        <taxon>Sebacinales</taxon>
        <taxon>Serendipitaceae</taxon>
        <taxon>Serendipita</taxon>
    </lineage>
</organism>
<evidence type="ECO:0000313" key="3">
    <source>
        <dbReference type="EMBL" id="CCA73426.1"/>
    </source>
</evidence>
<dbReference type="InterPro" id="IPR013087">
    <property type="entry name" value="Znf_C2H2_type"/>
</dbReference>
<dbReference type="Proteomes" id="UP000007148">
    <property type="component" value="Unassembled WGS sequence"/>
</dbReference>
<evidence type="ECO:0000256" key="1">
    <source>
        <dbReference type="SAM" id="MobiDB-lite"/>
    </source>
</evidence>
<evidence type="ECO:0000259" key="2">
    <source>
        <dbReference type="PROSITE" id="PS00028"/>
    </source>
</evidence>
<protein>
    <recommendedName>
        <fullName evidence="2">C2H2-type domain-containing protein</fullName>
    </recommendedName>
</protein>
<reference evidence="3 4" key="1">
    <citation type="journal article" date="2011" name="PLoS Pathog.">
        <title>Endophytic Life Strategies Decoded by Genome and Transcriptome Analyses of the Mutualistic Root Symbiont Piriformospora indica.</title>
        <authorList>
            <person name="Zuccaro A."/>
            <person name="Lahrmann U."/>
            <person name="Guldener U."/>
            <person name="Langen G."/>
            <person name="Pfiffi S."/>
            <person name="Biedenkopf D."/>
            <person name="Wong P."/>
            <person name="Samans B."/>
            <person name="Grimm C."/>
            <person name="Basiewicz M."/>
            <person name="Murat C."/>
            <person name="Martin F."/>
            <person name="Kogel K.H."/>
        </authorList>
    </citation>
    <scope>NUCLEOTIDE SEQUENCE [LARGE SCALE GENOMIC DNA]</scope>
    <source>
        <strain evidence="3 4">DSM 11827</strain>
    </source>
</reference>
<dbReference type="HOGENOM" id="CLU_1058321_0_0_1"/>
<gene>
    <name evidence="3" type="ORF">PIIN_07380</name>
</gene>
<comment type="caution">
    <text evidence="3">The sequence shown here is derived from an EMBL/GenBank/DDBJ whole genome shotgun (WGS) entry which is preliminary data.</text>
</comment>
<dbReference type="EMBL" id="CAFZ01000224">
    <property type="protein sequence ID" value="CCA73426.1"/>
    <property type="molecule type" value="Genomic_DNA"/>
</dbReference>